<keyword evidence="2" id="KW-1185">Reference proteome</keyword>
<evidence type="ECO:0000313" key="1">
    <source>
        <dbReference type="EMBL" id="KAK7493636.1"/>
    </source>
</evidence>
<proteinExistence type="predicted"/>
<evidence type="ECO:0000313" key="2">
    <source>
        <dbReference type="Proteomes" id="UP001519460"/>
    </source>
</evidence>
<organism evidence="1 2">
    <name type="scientific">Batillaria attramentaria</name>
    <dbReference type="NCBI Taxonomy" id="370345"/>
    <lineage>
        <taxon>Eukaryota</taxon>
        <taxon>Metazoa</taxon>
        <taxon>Spiralia</taxon>
        <taxon>Lophotrochozoa</taxon>
        <taxon>Mollusca</taxon>
        <taxon>Gastropoda</taxon>
        <taxon>Caenogastropoda</taxon>
        <taxon>Sorbeoconcha</taxon>
        <taxon>Cerithioidea</taxon>
        <taxon>Batillariidae</taxon>
        <taxon>Batillaria</taxon>
    </lineage>
</organism>
<comment type="caution">
    <text evidence="1">The sequence shown here is derived from an EMBL/GenBank/DDBJ whole genome shotgun (WGS) entry which is preliminary data.</text>
</comment>
<protein>
    <submittedName>
        <fullName evidence="1">Uncharacterized protein</fullName>
    </submittedName>
</protein>
<feature type="non-terminal residue" evidence="1">
    <location>
        <position position="1"/>
    </location>
</feature>
<dbReference type="EMBL" id="JACVVK020000091">
    <property type="protein sequence ID" value="KAK7493636.1"/>
    <property type="molecule type" value="Genomic_DNA"/>
</dbReference>
<sequence>PPGWSAGRVSIEPLANPSRAALEKRKRRLSPKTETARRTVLIRTTHRDIAGHQVKWVRQGREVISFPQKRHPEVRDADFIDYTLAGQCQGVKTATTHTHTQALIHSARPASGGKPHHVARDMTVVQSLRPRWRRDIVVTEAGETDTVSELNELELKDHVTGNNDLQNSTMSGAGHYRFCSLTDMRASALIIGARPLSNKER</sequence>
<dbReference type="Proteomes" id="UP001519460">
    <property type="component" value="Unassembled WGS sequence"/>
</dbReference>
<gene>
    <name evidence="1" type="ORF">BaRGS_00015148</name>
</gene>
<dbReference type="AlphaFoldDB" id="A0ABD0L2Y7"/>
<reference evidence="1 2" key="1">
    <citation type="journal article" date="2023" name="Sci. Data">
        <title>Genome assembly of the Korean intertidal mud-creeper Batillaria attramentaria.</title>
        <authorList>
            <person name="Patra A.K."/>
            <person name="Ho P.T."/>
            <person name="Jun S."/>
            <person name="Lee S.J."/>
            <person name="Kim Y."/>
            <person name="Won Y.J."/>
        </authorList>
    </citation>
    <scope>NUCLEOTIDE SEQUENCE [LARGE SCALE GENOMIC DNA]</scope>
    <source>
        <strain evidence="1">Wonlab-2016</strain>
    </source>
</reference>
<name>A0ABD0L2Y7_9CAEN</name>
<accession>A0ABD0L2Y7</accession>